<name>A0A9E7QZZ1_9EURY</name>
<dbReference type="KEGG" id="ssai:N0B31_13480"/>
<feature type="region of interest" description="Disordered" evidence="1">
    <location>
        <begin position="1"/>
        <end position="32"/>
    </location>
</feature>
<keyword evidence="3" id="KW-1185">Reference proteome</keyword>
<protein>
    <submittedName>
        <fullName evidence="2">Uncharacterized protein</fullName>
    </submittedName>
</protein>
<gene>
    <name evidence="2" type="ORF">N0B31_13480</name>
</gene>
<dbReference type="GeneID" id="74943452"/>
<dbReference type="AlphaFoldDB" id="A0A9E7QZZ1"/>
<evidence type="ECO:0000313" key="3">
    <source>
        <dbReference type="Proteomes" id="UP001057580"/>
    </source>
</evidence>
<reference evidence="2" key="1">
    <citation type="submission" date="2022-09" db="EMBL/GenBank/DDBJ databases">
        <title>Diverse halophilic archaea isolated from saline environments.</title>
        <authorList>
            <person name="Cui H.-L."/>
        </authorList>
    </citation>
    <scope>NUCLEOTIDE SEQUENCE</scope>
    <source>
        <strain evidence="2">ZS-35-S2</strain>
    </source>
</reference>
<accession>A0A9E7QZZ1</accession>
<sequence>MSTNPQPQTDRTPTTTDITARGGEDRWAATPADTAEQRIAPMAAPYTFDPTSLARLRNCTDAENAAMPSPETDTE</sequence>
<feature type="compositionally biased region" description="Low complexity" evidence="1">
    <location>
        <begin position="1"/>
        <end position="19"/>
    </location>
</feature>
<evidence type="ECO:0000313" key="2">
    <source>
        <dbReference type="EMBL" id="UWM53150.1"/>
    </source>
</evidence>
<dbReference type="RefSeq" id="WP_260592145.1">
    <property type="nucleotide sequence ID" value="NZ_CP104003.1"/>
</dbReference>
<organism evidence="2 3">
    <name type="scientific">Salinirubellus salinus</name>
    <dbReference type="NCBI Taxonomy" id="1364945"/>
    <lineage>
        <taxon>Archaea</taxon>
        <taxon>Methanobacteriati</taxon>
        <taxon>Methanobacteriota</taxon>
        <taxon>Stenosarchaea group</taxon>
        <taxon>Halobacteria</taxon>
        <taxon>Halobacteriales</taxon>
        <taxon>Natronomonadaceae</taxon>
        <taxon>Salinirubellus</taxon>
    </lineage>
</organism>
<dbReference type="Proteomes" id="UP001057580">
    <property type="component" value="Chromosome"/>
</dbReference>
<proteinExistence type="predicted"/>
<evidence type="ECO:0000256" key="1">
    <source>
        <dbReference type="SAM" id="MobiDB-lite"/>
    </source>
</evidence>
<dbReference type="EMBL" id="CP104003">
    <property type="protein sequence ID" value="UWM53150.1"/>
    <property type="molecule type" value="Genomic_DNA"/>
</dbReference>